<keyword evidence="19" id="KW-0012">Acyltransferase</keyword>
<feature type="active site" description="Proton donor" evidence="11 13">
    <location>
        <position position="629"/>
    </location>
</feature>
<dbReference type="EC" id="2.3.3.9" evidence="11 12"/>
<dbReference type="GO" id="GO:0005829">
    <property type="term" value="C:cytosol"/>
    <property type="evidence" value="ECO:0007669"/>
    <property type="project" value="TreeGrafter"/>
</dbReference>
<feature type="binding site" evidence="11">
    <location>
        <position position="458"/>
    </location>
    <ligand>
        <name>Mg(2+)</name>
        <dbReference type="ChEBI" id="CHEBI:18420"/>
    </ligand>
</feature>
<comment type="subcellular location">
    <subcellularLocation>
        <location evidence="11 14">Cytoplasm</location>
    </subcellularLocation>
</comment>
<keyword evidence="6 11" id="KW-0479">Metal-binding</keyword>
<dbReference type="GO" id="GO:0009986">
    <property type="term" value="C:cell surface"/>
    <property type="evidence" value="ECO:0007669"/>
    <property type="project" value="UniProtKB-ARBA"/>
</dbReference>
<dbReference type="SUPFAM" id="SSF51645">
    <property type="entry name" value="Malate synthase G"/>
    <property type="match status" value="1"/>
</dbReference>
<comment type="catalytic activity">
    <reaction evidence="9 11 14">
        <text>glyoxylate + acetyl-CoA + H2O = (S)-malate + CoA + H(+)</text>
        <dbReference type="Rhea" id="RHEA:18181"/>
        <dbReference type="ChEBI" id="CHEBI:15377"/>
        <dbReference type="ChEBI" id="CHEBI:15378"/>
        <dbReference type="ChEBI" id="CHEBI:15589"/>
        <dbReference type="ChEBI" id="CHEBI:36655"/>
        <dbReference type="ChEBI" id="CHEBI:57287"/>
        <dbReference type="ChEBI" id="CHEBI:57288"/>
        <dbReference type="EC" id="2.3.3.9"/>
    </reaction>
</comment>
<evidence type="ECO:0000256" key="1">
    <source>
        <dbReference type="ARBA" id="ARBA00001946"/>
    </source>
</evidence>
<evidence type="ECO:0000259" key="18">
    <source>
        <dbReference type="Pfam" id="PF20659"/>
    </source>
</evidence>
<dbReference type="InterPro" id="IPR046363">
    <property type="entry name" value="MS_N_TIM-barrel_dom"/>
</dbReference>
<reference evidence="19" key="1">
    <citation type="submission" date="2023-07" db="EMBL/GenBank/DDBJ databases">
        <title>Genomic Encyclopedia of Type Strains, Phase IV (KMG-IV): sequencing the most valuable type-strain genomes for metagenomic binning, comparative biology and taxonomic classification.</title>
        <authorList>
            <person name="Goeker M."/>
        </authorList>
    </citation>
    <scope>NUCLEOTIDE SEQUENCE</scope>
    <source>
        <strain evidence="19">DSM 23947</strain>
    </source>
</reference>
<evidence type="ECO:0000256" key="11">
    <source>
        <dbReference type="HAMAP-Rule" id="MF_00641"/>
    </source>
</evidence>
<feature type="binding site" evidence="11">
    <location>
        <position position="116"/>
    </location>
    <ligand>
        <name>acetyl-CoA</name>
        <dbReference type="ChEBI" id="CHEBI:57288"/>
    </ligand>
</feature>
<dbReference type="Pfam" id="PF20659">
    <property type="entry name" value="MS_C"/>
    <property type="match status" value="1"/>
</dbReference>
<dbReference type="GO" id="GO:0006099">
    <property type="term" value="P:tricarboxylic acid cycle"/>
    <property type="evidence" value="ECO:0007669"/>
    <property type="project" value="UniProtKB-KW"/>
</dbReference>
<evidence type="ECO:0000256" key="7">
    <source>
        <dbReference type="ARBA" id="ARBA00022842"/>
    </source>
</evidence>
<gene>
    <name evidence="11" type="primary">glcB</name>
    <name evidence="19" type="ORF">J2S13_000777</name>
</gene>
<evidence type="ECO:0000256" key="10">
    <source>
        <dbReference type="ARBA" id="ARBA00054368"/>
    </source>
</evidence>
<dbReference type="InterPro" id="IPR001465">
    <property type="entry name" value="Malate_synthase_TIM"/>
</dbReference>
<keyword evidence="2 11" id="KW-0329">Glyoxylate bypass</keyword>
<evidence type="ECO:0000256" key="3">
    <source>
        <dbReference type="ARBA" id="ARBA00022490"/>
    </source>
</evidence>
<proteinExistence type="inferred from homology"/>
<feature type="binding site" evidence="11">
    <location>
        <position position="539"/>
    </location>
    <ligand>
        <name>acetyl-CoA</name>
        <dbReference type="ChEBI" id="CHEBI:57288"/>
    </ligand>
</feature>
<feature type="binding site" evidence="11">
    <location>
        <position position="274"/>
    </location>
    <ligand>
        <name>acetyl-CoA</name>
        <dbReference type="ChEBI" id="CHEBI:57288"/>
    </ligand>
</feature>
<keyword evidence="20" id="KW-1185">Reference proteome</keyword>
<keyword evidence="4 11" id="KW-0816">Tricarboxylic acid cycle</keyword>
<dbReference type="AlphaFoldDB" id="A0AAJ1WJS4"/>
<dbReference type="InterPro" id="IPR048356">
    <property type="entry name" value="MS_N"/>
</dbReference>
<keyword evidence="7 11" id="KW-0460">Magnesium</keyword>
<dbReference type="NCBIfam" id="NF002825">
    <property type="entry name" value="PRK02999.1"/>
    <property type="match status" value="1"/>
</dbReference>
<organism evidence="19 20">
    <name type="scientific">Oikeobacillus pervagus</name>
    <dbReference type="NCBI Taxonomy" id="1325931"/>
    <lineage>
        <taxon>Bacteria</taxon>
        <taxon>Bacillati</taxon>
        <taxon>Bacillota</taxon>
        <taxon>Bacilli</taxon>
        <taxon>Bacillales</taxon>
        <taxon>Bacillaceae</taxon>
        <taxon>Oikeobacillus</taxon>
    </lineage>
</organism>
<evidence type="ECO:0000313" key="19">
    <source>
        <dbReference type="EMBL" id="MDQ0214381.1"/>
    </source>
</evidence>
<dbReference type="Pfam" id="PF20658">
    <property type="entry name" value="MSG_insertion"/>
    <property type="match status" value="1"/>
</dbReference>
<feature type="binding site" evidence="11">
    <location>
        <position position="338"/>
    </location>
    <ligand>
        <name>glyoxylate</name>
        <dbReference type="ChEBI" id="CHEBI:36655"/>
    </ligand>
</feature>
<dbReference type="RefSeq" id="WP_307256373.1">
    <property type="nucleotide sequence ID" value="NZ_JAUSUC010000006.1"/>
</dbReference>
<protein>
    <recommendedName>
        <fullName evidence="11 12">Malate synthase G</fullName>
        <ecNumber evidence="11 12">2.3.3.9</ecNumber>
    </recommendedName>
</protein>
<dbReference type="GO" id="GO:0004474">
    <property type="term" value="F:malate synthase activity"/>
    <property type="evidence" value="ECO:0007669"/>
    <property type="project" value="UniProtKB-UniRule"/>
</dbReference>
<evidence type="ECO:0000256" key="14">
    <source>
        <dbReference type="RuleBase" id="RU003572"/>
    </source>
</evidence>
<dbReference type="EMBL" id="JAUSUC010000006">
    <property type="protein sequence ID" value="MDQ0214381.1"/>
    <property type="molecule type" value="Genomic_DNA"/>
</dbReference>
<comment type="caution">
    <text evidence="19">The sequence shown here is derived from an EMBL/GenBank/DDBJ whole genome shotgun (WGS) entry which is preliminary data.</text>
</comment>
<dbReference type="NCBIfam" id="TIGR01345">
    <property type="entry name" value="malate_syn_G"/>
    <property type="match status" value="1"/>
</dbReference>
<feature type="binding site" evidence="11">
    <location>
        <position position="311"/>
    </location>
    <ligand>
        <name>acetyl-CoA</name>
        <dbReference type="ChEBI" id="CHEBI:57288"/>
    </ligand>
</feature>
<feature type="domain" description="Malate synthase TIM barrel" evidence="15">
    <location>
        <begin position="335"/>
        <end position="568"/>
    </location>
</feature>
<comment type="subunit">
    <text evidence="11">Monomer.</text>
</comment>
<evidence type="ECO:0000256" key="13">
    <source>
        <dbReference type="PIRSR" id="PIRSR601465-50"/>
    </source>
</evidence>
<dbReference type="InterPro" id="IPR048357">
    <property type="entry name" value="MSG_insertion"/>
</dbReference>
<evidence type="ECO:0000259" key="15">
    <source>
        <dbReference type="Pfam" id="PF01274"/>
    </source>
</evidence>
<feature type="domain" description="Malate synthase C-terminal" evidence="18">
    <location>
        <begin position="589"/>
        <end position="691"/>
    </location>
</feature>
<feature type="binding site" evidence="11">
    <location>
        <begin position="455"/>
        <end position="458"/>
    </location>
    <ligand>
        <name>glyoxylate</name>
        <dbReference type="ChEBI" id="CHEBI:36655"/>
    </ligand>
</feature>
<evidence type="ECO:0000259" key="16">
    <source>
        <dbReference type="Pfam" id="PF20656"/>
    </source>
</evidence>
<evidence type="ECO:0000259" key="17">
    <source>
        <dbReference type="Pfam" id="PF20658"/>
    </source>
</evidence>
<dbReference type="HAMAP" id="MF_00641">
    <property type="entry name" value="Malate_synth_G"/>
    <property type="match status" value="1"/>
</dbReference>
<dbReference type="InterPro" id="IPR048355">
    <property type="entry name" value="MS_C"/>
</dbReference>
<feature type="modified residue" description="Cysteine sulfenic acid (-SOH)" evidence="11">
    <location>
        <position position="615"/>
    </location>
</feature>
<evidence type="ECO:0000256" key="8">
    <source>
        <dbReference type="ARBA" id="ARBA00023097"/>
    </source>
</evidence>
<evidence type="ECO:0000256" key="12">
    <source>
        <dbReference type="NCBIfam" id="TIGR01345"/>
    </source>
</evidence>
<dbReference type="InterPro" id="IPR006253">
    <property type="entry name" value="Malate_synthG"/>
</dbReference>
<dbReference type="GO" id="GO:0009436">
    <property type="term" value="P:glyoxylate catabolic process"/>
    <property type="evidence" value="ECO:0007669"/>
    <property type="project" value="TreeGrafter"/>
</dbReference>
<evidence type="ECO:0000256" key="2">
    <source>
        <dbReference type="ARBA" id="ARBA00022435"/>
    </source>
</evidence>
<feature type="binding site" evidence="11">
    <location>
        <position position="430"/>
    </location>
    <ligand>
        <name>Mg(2+)</name>
        <dbReference type="ChEBI" id="CHEBI:18420"/>
    </ligand>
</feature>
<feature type="domain" description="Malate synthase G alpha-beta insertion" evidence="17">
    <location>
        <begin position="158"/>
        <end position="233"/>
    </location>
</feature>
<feature type="active site" description="Proton acceptor" evidence="11 13">
    <location>
        <position position="338"/>
    </location>
</feature>
<comment type="cofactor">
    <cofactor evidence="1 11">
        <name>Mg(2+)</name>
        <dbReference type="ChEBI" id="CHEBI:18420"/>
    </cofactor>
</comment>
<dbReference type="Gene3D" id="1.20.1220.12">
    <property type="entry name" value="Malate synthase, domain III"/>
    <property type="match status" value="1"/>
</dbReference>
<dbReference type="InterPro" id="IPR044856">
    <property type="entry name" value="Malate_synth_C_sf"/>
</dbReference>
<keyword evidence="3 11" id="KW-0963">Cytoplasm</keyword>
<name>A0AAJ1WJS4_9BACI</name>
<feature type="binding site" evidence="11">
    <location>
        <position position="430"/>
    </location>
    <ligand>
        <name>glyoxylate</name>
        <dbReference type="ChEBI" id="CHEBI:36655"/>
    </ligand>
</feature>
<dbReference type="Pfam" id="PF20656">
    <property type="entry name" value="MS_N"/>
    <property type="match status" value="1"/>
</dbReference>
<dbReference type="CDD" id="cd00728">
    <property type="entry name" value="malate_synt_G"/>
    <property type="match status" value="1"/>
</dbReference>
<evidence type="ECO:0000256" key="6">
    <source>
        <dbReference type="ARBA" id="ARBA00022723"/>
    </source>
</evidence>
<comment type="similarity">
    <text evidence="11 14">Belongs to the malate synthase family. GlcB subfamily.</text>
</comment>
<dbReference type="Pfam" id="PF01274">
    <property type="entry name" value="MS_TIM-barrel"/>
    <property type="match status" value="1"/>
</dbReference>
<dbReference type="Proteomes" id="UP001237207">
    <property type="component" value="Unassembled WGS sequence"/>
</dbReference>
<keyword evidence="5 11" id="KW-0808">Transferase</keyword>
<dbReference type="Gene3D" id="3.20.20.360">
    <property type="entry name" value="Malate synthase, domain 3"/>
    <property type="match status" value="2"/>
</dbReference>
<dbReference type="FunFam" id="3.20.20.360:FF:000002">
    <property type="entry name" value="Malate synthase G"/>
    <property type="match status" value="1"/>
</dbReference>
<evidence type="ECO:0000313" key="20">
    <source>
        <dbReference type="Proteomes" id="UP001237207"/>
    </source>
</evidence>
<comment type="pathway">
    <text evidence="11 14">Carbohydrate metabolism; glyoxylate cycle; (S)-malate from isocitrate: step 2/2.</text>
</comment>
<comment type="caution">
    <text evidence="11">Lacks conserved residue(s) required for the propagation of feature annotation.</text>
</comment>
<evidence type="ECO:0000256" key="4">
    <source>
        <dbReference type="ARBA" id="ARBA00022532"/>
    </source>
</evidence>
<dbReference type="PANTHER" id="PTHR42739">
    <property type="entry name" value="MALATE SYNTHASE G"/>
    <property type="match status" value="1"/>
</dbReference>
<accession>A0AAJ1WJS4</accession>
<feature type="binding site" evidence="11">
    <location>
        <begin position="123"/>
        <end position="124"/>
    </location>
    <ligand>
        <name>acetyl-CoA</name>
        <dbReference type="ChEBI" id="CHEBI:57288"/>
    </ligand>
</feature>
<keyword evidence="8 11" id="KW-0558">Oxidation</keyword>
<dbReference type="PANTHER" id="PTHR42739:SF1">
    <property type="entry name" value="MALATE SYNTHASE G"/>
    <property type="match status" value="1"/>
</dbReference>
<evidence type="ECO:0000256" key="5">
    <source>
        <dbReference type="ARBA" id="ARBA00022679"/>
    </source>
</evidence>
<feature type="domain" description="Malate synthase N-terminal" evidence="16">
    <location>
        <begin position="16"/>
        <end position="72"/>
    </location>
</feature>
<dbReference type="GO" id="GO:0000287">
    <property type="term" value="F:magnesium ion binding"/>
    <property type="evidence" value="ECO:0007669"/>
    <property type="project" value="TreeGrafter"/>
</dbReference>
<sequence length="727" mass="80898">MQKYVKIANIQVAEMLYDFINTEALPGSNVDREKFWADFDQLIHDLEPENKALLNRRVELQKAINAWHKENPNYSFDQYKSFLEEIGYLEGQVEDFEVSTQNVDEEVAVQAGPQLVVPINNARYAINAANARWGSLYDALYGTDAISEENGAERGKSYNPVRGNKVIEFARNFLDQSVPLAEGSHKDAEKYVVNNGQLVVTLKGGKTAGLQDPSKLLGYQGEPEAPTAILLKNNGLHIEIQIDADHPIGKTDAAGVKDVYIESAVTTIMDCEDSVAAVDADDKVLVYRNWLGLMKGDLSATFKKGGKTVTRTLNPDRTYTSTTGEMITLSGRSLMFVRNVGHLMTSDAILDKDGQEIHEGILDGVITSLIAKHNLLSKGEMINSKEGSIYIVKPKMHGSKEVAFANTLFNRIEEMLGLERNTLKIGVMDEERRTSLNLKACIREVKERIAFINTGFLDRTGDEMHTSMEAGPMIRKNEMKSATWLQSYEKSNVANGLNCSLPGHAQIGKGMWAMPDLMAEMLKQKIGHLQAGANTAWVPSPTAATLHALHYHQVNVQEVQKELVASIKDYTDEILQVPVAENPNWSPEEIQQELDNNSQGILGYVVRWIDQGVGCSKVPDINNIGLMEDRATLRISSQHVANWLHHGICTEEQVLETMKRMAKVVDKQNAGDVAYRPMAPNFDDSVAFQAACDLVFKAYDQPNGYTEPILHRRRQEAKAKYGTAITQ</sequence>
<evidence type="ECO:0000256" key="9">
    <source>
        <dbReference type="ARBA" id="ARBA00047918"/>
    </source>
</evidence>
<dbReference type="GO" id="GO:0006097">
    <property type="term" value="P:glyoxylate cycle"/>
    <property type="evidence" value="ECO:0007669"/>
    <property type="project" value="UniProtKB-UniRule"/>
</dbReference>
<dbReference type="InterPro" id="IPR011076">
    <property type="entry name" value="Malate_synth_sf"/>
</dbReference>
<comment type="function">
    <text evidence="10 11">Involved in the glycolate utilization. Catalyzes the condensation and subsequent hydrolysis of acetyl-coenzyme A (acetyl-CoA) and glyoxylate to form malate and CoA.</text>
</comment>